<protein>
    <submittedName>
        <fullName evidence="1">Uncharacterized protein</fullName>
    </submittedName>
</protein>
<evidence type="ECO:0000313" key="1">
    <source>
        <dbReference type="EMBL" id="KER24394.1"/>
    </source>
</evidence>
<evidence type="ECO:0000313" key="2">
    <source>
        <dbReference type="Proteomes" id="UP000054324"/>
    </source>
</evidence>
<sequence>MRDRSSNYVEKTYIGQESKDTDDLLHGTQIAAPHGEANLRCKGTSSGLAKVNHSMRPSIDSCRTASGDDLVGITGHRDG</sequence>
<keyword evidence="2" id="KW-1185">Reference proteome</keyword>
<dbReference type="KEGG" id="ovi:T265_07950"/>
<reference evidence="1 2" key="1">
    <citation type="submission" date="2013-11" db="EMBL/GenBank/DDBJ databases">
        <title>Opisthorchis viverrini - life in the bile duct.</title>
        <authorList>
            <person name="Young N.D."/>
            <person name="Nagarajan N."/>
            <person name="Lin S.J."/>
            <person name="Korhonen P.K."/>
            <person name="Jex A.R."/>
            <person name="Hall R.S."/>
            <person name="Safavi-Hemami H."/>
            <person name="Kaewkong W."/>
            <person name="Bertrand D."/>
            <person name="Gao S."/>
            <person name="Seet Q."/>
            <person name="Wongkham S."/>
            <person name="Teh B.T."/>
            <person name="Wongkham C."/>
            <person name="Intapan P.M."/>
            <person name="Maleewong W."/>
            <person name="Yang X."/>
            <person name="Hu M."/>
            <person name="Wang Z."/>
            <person name="Hofmann A."/>
            <person name="Sternberg P.W."/>
            <person name="Tan P."/>
            <person name="Wang J."/>
            <person name="Gasser R.B."/>
        </authorList>
    </citation>
    <scope>NUCLEOTIDE SEQUENCE [LARGE SCALE GENOMIC DNA]</scope>
</reference>
<dbReference type="CTD" id="20322129"/>
<dbReference type="Proteomes" id="UP000054324">
    <property type="component" value="Unassembled WGS sequence"/>
</dbReference>
<gene>
    <name evidence="1" type="ORF">T265_07950</name>
</gene>
<name>A0A075AA13_OPIVI</name>
<dbReference type="AlphaFoldDB" id="A0A075AA13"/>
<dbReference type="EMBL" id="KL596812">
    <property type="protein sequence ID" value="KER24394.1"/>
    <property type="molecule type" value="Genomic_DNA"/>
</dbReference>
<dbReference type="RefSeq" id="XP_009171879.1">
    <property type="nucleotide sequence ID" value="XM_009173615.1"/>
</dbReference>
<accession>A0A075AA13</accession>
<organism evidence="1 2">
    <name type="scientific">Opisthorchis viverrini</name>
    <name type="common">Southeast Asian liver fluke</name>
    <dbReference type="NCBI Taxonomy" id="6198"/>
    <lineage>
        <taxon>Eukaryota</taxon>
        <taxon>Metazoa</taxon>
        <taxon>Spiralia</taxon>
        <taxon>Lophotrochozoa</taxon>
        <taxon>Platyhelminthes</taxon>
        <taxon>Trematoda</taxon>
        <taxon>Digenea</taxon>
        <taxon>Opisthorchiida</taxon>
        <taxon>Opisthorchiata</taxon>
        <taxon>Opisthorchiidae</taxon>
        <taxon>Opisthorchis</taxon>
    </lineage>
</organism>
<proteinExistence type="predicted"/>
<dbReference type="GeneID" id="20322129"/>